<evidence type="ECO:0000256" key="5">
    <source>
        <dbReference type="ARBA" id="ARBA00023136"/>
    </source>
</evidence>
<dbReference type="Pfam" id="PF01925">
    <property type="entry name" value="TauE"/>
    <property type="match status" value="1"/>
</dbReference>
<dbReference type="PANTHER" id="PTHR43701">
    <property type="entry name" value="MEMBRANE TRANSPORTER PROTEIN MJ0441-RELATED"/>
    <property type="match status" value="1"/>
</dbReference>
<feature type="transmembrane region" description="Helical" evidence="6">
    <location>
        <begin position="176"/>
        <end position="200"/>
    </location>
</feature>
<dbReference type="InterPro" id="IPR051598">
    <property type="entry name" value="TSUP/Inactive_protease-like"/>
</dbReference>
<dbReference type="OrthoDB" id="45564at2"/>
<feature type="transmembrane region" description="Helical" evidence="6">
    <location>
        <begin position="233"/>
        <end position="252"/>
    </location>
</feature>
<reference evidence="7 8" key="1">
    <citation type="journal article" date="2005" name="Int. J. Syst. Evol. Microbiol.">
        <title>Bacillus litoralis sp. nov., isolated from a tidal flat of the Yellow Sea in Korea.</title>
        <authorList>
            <person name="Yoon J.H."/>
            <person name="Oh T.K."/>
        </authorList>
    </citation>
    <scope>NUCLEOTIDE SEQUENCE [LARGE SCALE GENOMIC DNA]</scope>
    <source>
        <strain evidence="7 8">SW-211</strain>
    </source>
</reference>
<dbReference type="RefSeq" id="WP_146949955.1">
    <property type="nucleotide sequence ID" value="NZ_VOQF01000012.1"/>
</dbReference>
<evidence type="ECO:0000313" key="7">
    <source>
        <dbReference type="EMBL" id="TXC89289.1"/>
    </source>
</evidence>
<feature type="transmembrane region" description="Helical" evidence="6">
    <location>
        <begin position="258"/>
        <end position="279"/>
    </location>
</feature>
<keyword evidence="5 6" id="KW-0472">Membrane</keyword>
<proteinExistence type="inferred from homology"/>
<feature type="transmembrane region" description="Helical" evidence="6">
    <location>
        <begin position="72"/>
        <end position="92"/>
    </location>
</feature>
<dbReference type="Proteomes" id="UP000321363">
    <property type="component" value="Unassembled WGS sequence"/>
</dbReference>
<keyword evidence="4 6" id="KW-1133">Transmembrane helix</keyword>
<dbReference type="InterPro" id="IPR002781">
    <property type="entry name" value="TM_pro_TauE-like"/>
</dbReference>
<dbReference type="GO" id="GO:0005886">
    <property type="term" value="C:plasma membrane"/>
    <property type="evidence" value="ECO:0007669"/>
    <property type="project" value="UniProtKB-SubCell"/>
</dbReference>
<comment type="caution">
    <text evidence="7">The sequence shown here is derived from an EMBL/GenBank/DDBJ whole genome shotgun (WGS) entry which is preliminary data.</text>
</comment>
<comment type="similarity">
    <text evidence="2 6">Belongs to the 4-toluene sulfonate uptake permease (TSUP) (TC 2.A.102) family.</text>
</comment>
<evidence type="ECO:0000256" key="3">
    <source>
        <dbReference type="ARBA" id="ARBA00022692"/>
    </source>
</evidence>
<name>A0A5C6VWF5_9BACI</name>
<dbReference type="PANTHER" id="PTHR43701:SF12">
    <property type="entry name" value="MEMBRANE TRANSPORTER PROTEIN YTNM-RELATED"/>
    <property type="match status" value="1"/>
</dbReference>
<keyword evidence="6" id="KW-1003">Cell membrane</keyword>
<evidence type="ECO:0000313" key="8">
    <source>
        <dbReference type="Proteomes" id="UP000321363"/>
    </source>
</evidence>
<organism evidence="7 8">
    <name type="scientific">Metabacillus litoralis</name>
    <dbReference type="NCBI Taxonomy" id="152268"/>
    <lineage>
        <taxon>Bacteria</taxon>
        <taxon>Bacillati</taxon>
        <taxon>Bacillota</taxon>
        <taxon>Bacilli</taxon>
        <taxon>Bacillales</taxon>
        <taxon>Bacillaceae</taxon>
        <taxon>Metabacillus</taxon>
    </lineage>
</organism>
<evidence type="ECO:0000256" key="6">
    <source>
        <dbReference type="RuleBase" id="RU363041"/>
    </source>
</evidence>
<feature type="transmembrane region" description="Helical" evidence="6">
    <location>
        <begin position="98"/>
        <end position="120"/>
    </location>
</feature>
<evidence type="ECO:0000256" key="2">
    <source>
        <dbReference type="ARBA" id="ARBA00009142"/>
    </source>
</evidence>
<sequence>MNKLIIFSIIGFLAQLVDGSLGMGFGATSASLLLMFGIAPAVASASIHMAEIVTSAASGASHLRYGNVDKNILFKLTIPGAISAFIGAAFLSNIPGDIIKPFISIFLIILGFYIIIRFLFFNHVSSSIKQSPTLSKRFLTPLGIIGGFFDAVGGGGWGPITTPMLIARKGISPKKVIGTVSTSEFAIAVSATLGFILFLGLEQLNWQWVIAFMIGGVVAAPIAAWLVRIVPTYLLGVLVGGLIILTNSMTIIKSLSLSVSLSLLTYALIIVLWMVSIWYQIKNRGRFIAVEE</sequence>
<dbReference type="AlphaFoldDB" id="A0A5C6VWF5"/>
<accession>A0A5C6VWF5</accession>
<comment type="subcellular location">
    <subcellularLocation>
        <location evidence="6">Cell membrane</location>
        <topology evidence="6">Multi-pass membrane protein</topology>
    </subcellularLocation>
    <subcellularLocation>
        <location evidence="1">Membrane</location>
        <topology evidence="1">Multi-pass membrane protein</topology>
    </subcellularLocation>
</comment>
<evidence type="ECO:0000256" key="4">
    <source>
        <dbReference type="ARBA" id="ARBA00022989"/>
    </source>
</evidence>
<keyword evidence="3 6" id="KW-0812">Transmembrane</keyword>
<evidence type="ECO:0000256" key="1">
    <source>
        <dbReference type="ARBA" id="ARBA00004141"/>
    </source>
</evidence>
<feature type="transmembrane region" description="Helical" evidence="6">
    <location>
        <begin position="206"/>
        <end position="226"/>
    </location>
</feature>
<protein>
    <recommendedName>
        <fullName evidence="6">Probable membrane transporter protein</fullName>
    </recommendedName>
</protein>
<gene>
    <name evidence="7" type="ORF">FS935_17590</name>
</gene>
<dbReference type="EMBL" id="VOQF01000012">
    <property type="protein sequence ID" value="TXC89289.1"/>
    <property type="molecule type" value="Genomic_DNA"/>
</dbReference>
<keyword evidence="8" id="KW-1185">Reference proteome</keyword>